<name>A0A1F6GQZ1_9PROT</name>
<dbReference type="NCBIfam" id="NF033788">
    <property type="entry name" value="HTH_metalloreg"/>
    <property type="match status" value="1"/>
</dbReference>
<gene>
    <name evidence="2" type="ORF">A2557_10435</name>
</gene>
<dbReference type="PANTHER" id="PTHR38600">
    <property type="entry name" value="TRANSCRIPTIONAL REGULATORY PROTEIN"/>
    <property type="match status" value="1"/>
</dbReference>
<dbReference type="GO" id="GO:0003700">
    <property type="term" value="F:DNA-binding transcription factor activity"/>
    <property type="evidence" value="ECO:0007669"/>
    <property type="project" value="InterPro"/>
</dbReference>
<feature type="domain" description="HTH arsR-type" evidence="1">
    <location>
        <begin position="1"/>
        <end position="94"/>
    </location>
</feature>
<proteinExistence type="predicted"/>
<dbReference type="Proteomes" id="UP000177583">
    <property type="component" value="Unassembled WGS sequence"/>
</dbReference>
<dbReference type="EMBL" id="MFNF01000045">
    <property type="protein sequence ID" value="OGH00543.1"/>
    <property type="molecule type" value="Genomic_DNA"/>
</dbReference>
<dbReference type="InterPro" id="IPR036388">
    <property type="entry name" value="WH-like_DNA-bd_sf"/>
</dbReference>
<protein>
    <submittedName>
        <fullName evidence="2">Transcriptional regulator</fullName>
    </submittedName>
</protein>
<dbReference type="CDD" id="cd00090">
    <property type="entry name" value="HTH_ARSR"/>
    <property type="match status" value="1"/>
</dbReference>
<dbReference type="Gene3D" id="1.10.10.10">
    <property type="entry name" value="Winged helix-like DNA-binding domain superfamily/Winged helix DNA-binding domain"/>
    <property type="match status" value="1"/>
</dbReference>
<dbReference type="InterPro" id="IPR011991">
    <property type="entry name" value="ArsR-like_HTH"/>
</dbReference>
<accession>A0A1F6GQZ1</accession>
<dbReference type="InterPro" id="IPR001845">
    <property type="entry name" value="HTH_ArsR_DNA-bd_dom"/>
</dbReference>
<dbReference type="Pfam" id="PF12840">
    <property type="entry name" value="HTH_20"/>
    <property type="match status" value="1"/>
</dbReference>
<comment type="caution">
    <text evidence="2">The sequence shown here is derived from an EMBL/GenBank/DDBJ whole genome shotgun (WGS) entry which is preliminary data.</text>
</comment>
<dbReference type="SMART" id="SM00418">
    <property type="entry name" value="HTH_ARSR"/>
    <property type="match status" value="1"/>
</dbReference>
<sequence length="120" mass="13786">MDDYSENLDLLFGALSDPTRRGILSRLCQGPASVGELKEPFLMALPNLLKHIRLLENSGLIETQKYGRMRICSLKPDALIPTEKWLEEQHRLMEGRLDRMEAYIETLKTTKAKENPDEQT</sequence>
<dbReference type="PRINTS" id="PR00778">
    <property type="entry name" value="HTHARSR"/>
</dbReference>
<evidence type="ECO:0000259" key="1">
    <source>
        <dbReference type="PROSITE" id="PS50987"/>
    </source>
</evidence>
<dbReference type="PROSITE" id="PS50987">
    <property type="entry name" value="HTH_ARSR_2"/>
    <property type="match status" value="1"/>
</dbReference>
<dbReference type="PANTHER" id="PTHR38600:SF2">
    <property type="entry name" value="SLL0088 PROTEIN"/>
    <property type="match status" value="1"/>
</dbReference>
<evidence type="ECO:0000313" key="2">
    <source>
        <dbReference type="EMBL" id="OGH00543.1"/>
    </source>
</evidence>
<evidence type="ECO:0000313" key="3">
    <source>
        <dbReference type="Proteomes" id="UP000177583"/>
    </source>
</evidence>
<dbReference type="InterPro" id="IPR036390">
    <property type="entry name" value="WH_DNA-bd_sf"/>
</dbReference>
<organism evidence="2 3">
    <name type="scientific">Candidatus Lambdaproteobacteria bacterium RIFOXYD2_FULL_56_26</name>
    <dbReference type="NCBI Taxonomy" id="1817773"/>
    <lineage>
        <taxon>Bacteria</taxon>
        <taxon>Pseudomonadati</taxon>
        <taxon>Pseudomonadota</taxon>
        <taxon>Candidatus Lambdaproteobacteria</taxon>
    </lineage>
</organism>
<dbReference type="AlphaFoldDB" id="A0A1F6GQZ1"/>
<reference evidence="2 3" key="1">
    <citation type="journal article" date="2016" name="Nat. Commun.">
        <title>Thousands of microbial genomes shed light on interconnected biogeochemical processes in an aquifer system.</title>
        <authorList>
            <person name="Anantharaman K."/>
            <person name="Brown C.T."/>
            <person name="Hug L.A."/>
            <person name="Sharon I."/>
            <person name="Castelle C.J."/>
            <person name="Probst A.J."/>
            <person name="Thomas B.C."/>
            <person name="Singh A."/>
            <person name="Wilkins M.J."/>
            <person name="Karaoz U."/>
            <person name="Brodie E.L."/>
            <person name="Williams K.H."/>
            <person name="Hubbard S.S."/>
            <person name="Banfield J.F."/>
        </authorList>
    </citation>
    <scope>NUCLEOTIDE SEQUENCE [LARGE SCALE GENOMIC DNA]</scope>
</reference>
<dbReference type="SUPFAM" id="SSF46785">
    <property type="entry name" value="Winged helix' DNA-binding domain"/>
    <property type="match status" value="1"/>
</dbReference>